<dbReference type="EMBL" id="JAPFQI010000016">
    <property type="protein sequence ID" value="MCW8087419.1"/>
    <property type="molecule type" value="Genomic_DNA"/>
</dbReference>
<keyword evidence="1" id="KW-0472">Membrane</keyword>
<keyword evidence="1" id="KW-1133">Transmembrane helix</keyword>
<keyword evidence="4" id="KW-1185">Reference proteome</keyword>
<keyword evidence="1" id="KW-0812">Transmembrane</keyword>
<dbReference type="PANTHER" id="PTHR14969">
    <property type="entry name" value="SPHINGOSINE-1-PHOSPHATE PHOSPHOHYDROLASE"/>
    <property type="match status" value="1"/>
</dbReference>
<feature type="transmembrane region" description="Helical" evidence="1">
    <location>
        <begin position="178"/>
        <end position="196"/>
    </location>
</feature>
<evidence type="ECO:0000256" key="1">
    <source>
        <dbReference type="SAM" id="Phobius"/>
    </source>
</evidence>
<accession>A0ABT3NZ43</accession>
<dbReference type="SMART" id="SM00014">
    <property type="entry name" value="acidPPc"/>
    <property type="match status" value="1"/>
</dbReference>
<name>A0ABT3NZ43_9PROT</name>
<evidence type="ECO:0000259" key="2">
    <source>
        <dbReference type="SMART" id="SM00014"/>
    </source>
</evidence>
<evidence type="ECO:0000313" key="4">
    <source>
        <dbReference type="Proteomes" id="UP001526430"/>
    </source>
</evidence>
<dbReference type="Gene3D" id="1.20.144.10">
    <property type="entry name" value="Phosphatidic acid phosphatase type 2/haloperoxidase"/>
    <property type="match status" value="2"/>
</dbReference>
<dbReference type="InterPro" id="IPR036938">
    <property type="entry name" value="PAP2/HPO_sf"/>
</dbReference>
<feature type="domain" description="Phosphatidic acid phosphatase type 2/haloperoxidase" evidence="2">
    <location>
        <begin position="79"/>
        <end position="193"/>
    </location>
</feature>
<dbReference type="InterPro" id="IPR000326">
    <property type="entry name" value="PAP2/HPO"/>
</dbReference>
<feature type="transmembrane region" description="Helical" evidence="1">
    <location>
        <begin position="151"/>
        <end position="172"/>
    </location>
</feature>
<dbReference type="CDD" id="cd03392">
    <property type="entry name" value="PAP2_like_2"/>
    <property type="match status" value="1"/>
</dbReference>
<feature type="transmembrane region" description="Helical" evidence="1">
    <location>
        <begin position="121"/>
        <end position="139"/>
    </location>
</feature>
<feature type="transmembrane region" description="Helical" evidence="1">
    <location>
        <begin position="80"/>
        <end position="101"/>
    </location>
</feature>
<dbReference type="SUPFAM" id="SSF48317">
    <property type="entry name" value="Acid phosphatase/Vanadium-dependent haloperoxidase"/>
    <property type="match status" value="1"/>
</dbReference>
<evidence type="ECO:0000313" key="3">
    <source>
        <dbReference type="EMBL" id="MCW8087419.1"/>
    </source>
</evidence>
<comment type="caution">
    <text evidence="3">The sequence shown here is derived from an EMBL/GenBank/DDBJ whole genome shotgun (WGS) entry which is preliminary data.</text>
</comment>
<proteinExistence type="predicted"/>
<sequence>MTVWGFVELADAVLAGETAAIDRALLLALRSPTNPANPLGPPWLAEMGRDVTALGGVAVLTLLTFLVAAFMALRRLWHAAWLLLAAVSSGILVSMALKGAFERARPDLVPHGSYVSSASFPSGHSMMAAVVYLTLGALLARVEPDRSVKAFVLSAAVLLALLVGVSRVYLGVHWPTDVLAGWTVGAGWALLFWLIARALQRRGSVETDTGG</sequence>
<dbReference type="Proteomes" id="UP001526430">
    <property type="component" value="Unassembled WGS sequence"/>
</dbReference>
<dbReference type="Pfam" id="PF01569">
    <property type="entry name" value="PAP2"/>
    <property type="match status" value="1"/>
</dbReference>
<dbReference type="PANTHER" id="PTHR14969:SF13">
    <property type="entry name" value="AT30094P"/>
    <property type="match status" value="1"/>
</dbReference>
<reference evidence="3 4" key="1">
    <citation type="submission" date="2022-10" db="EMBL/GenBank/DDBJ databases">
        <title>Roseococcus glaciei nov., sp. nov., isolated from glacier.</title>
        <authorList>
            <person name="Liu Q."/>
            <person name="Xin Y.-H."/>
        </authorList>
    </citation>
    <scope>NUCLEOTIDE SEQUENCE [LARGE SCALE GENOMIC DNA]</scope>
    <source>
        <strain evidence="3 4">MDT2-1-1</strain>
    </source>
</reference>
<organism evidence="3 4">
    <name type="scientific">Sabulicella glaciei</name>
    <dbReference type="NCBI Taxonomy" id="2984948"/>
    <lineage>
        <taxon>Bacteria</taxon>
        <taxon>Pseudomonadati</taxon>
        <taxon>Pseudomonadota</taxon>
        <taxon>Alphaproteobacteria</taxon>
        <taxon>Acetobacterales</taxon>
        <taxon>Acetobacteraceae</taxon>
        <taxon>Sabulicella</taxon>
    </lineage>
</organism>
<feature type="transmembrane region" description="Helical" evidence="1">
    <location>
        <begin position="51"/>
        <end position="73"/>
    </location>
</feature>
<gene>
    <name evidence="3" type="ORF">OF850_17460</name>
</gene>
<protein>
    <submittedName>
        <fullName evidence="3">Phosphatase PAP2 family protein</fullName>
    </submittedName>
</protein>